<gene>
    <name evidence="1" type="ORF">RFI_10380</name>
</gene>
<sequence length="154" mass="18073">MSEPLAKLVAHLKSLCDKDPSHGDKSKAFREVQLKVIKRRRTLIVSIKFKKKMEGLECGAIVAISNKNLELFEGVLQQLKQFYSSKKQSTKRQYLQGLMFLLVKNKQEAFHTEIELLEFEGLDVKDQIYYTKNKTKQHKTKYTYTTQHKKKKIH</sequence>
<evidence type="ECO:0000313" key="2">
    <source>
        <dbReference type="Proteomes" id="UP000023152"/>
    </source>
</evidence>
<proteinExistence type="predicted"/>
<reference evidence="1 2" key="1">
    <citation type="journal article" date="2013" name="Curr. Biol.">
        <title>The Genome of the Foraminiferan Reticulomyxa filosa.</title>
        <authorList>
            <person name="Glockner G."/>
            <person name="Hulsmann N."/>
            <person name="Schleicher M."/>
            <person name="Noegel A.A."/>
            <person name="Eichinger L."/>
            <person name="Gallinger C."/>
            <person name="Pawlowski J."/>
            <person name="Sierra R."/>
            <person name="Euteneuer U."/>
            <person name="Pillet L."/>
            <person name="Moustafa A."/>
            <person name="Platzer M."/>
            <person name="Groth M."/>
            <person name="Szafranski K."/>
            <person name="Schliwa M."/>
        </authorList>
    </citation>
    <scope>NUCLEOTIDE SEQUENCE [LARGE SCALE GENOMIC DNA]</scope>
</reference>
<dbReference type="AlphaFoldDB" id="X6NLZ5"/>
<dbReference type="Gene3D" id="1.25.40.990">
    <property type="match status" value="1"/>
</dbReference>
<dbReference type="Proteomes" id="UP000023152">
    <property type="component" value="Unassembled WGS sequence"/>
</dbReference>
<dbReference type="EMBL" id="ASPP01007660">
    <property type="protein sequence ID" value="ETO26754.1"/>
    <property type="molecule type" value="Genomic_DNA"/>
</dbReference>
<name>X6NLZ5_RETFI</name>
<organism evidence="1 2">
    <name type="scientific">Reticulomyxa filosa</name>
    <dbReference type="NCBI Taxonomy" id="46433"/>
    <lineage>
        <taxon>Eukaryota</taxon>
        <taxon>Sar</taxon>
        <taxon>Rhizaria</taxon>
        <taxon>Retaria</taxon>
        <taxon>Foraminifera</taxon>
        <taxon>Monothalamids</taxon>
        <taxon>Reticulomyxidae</taxon>
        <taxon>Reticulomyxa</taxon>
    </lineage>
</organism>
<accession>X6NLZ5</accession>
<evidence type="ECO:0000313" key="1">
    <source>
        <dbReference type="EMBL" id="ETO26754.1"/>
    </source>
</evidence>
<protein>
    <submittedName>
        <fullName evidence="1">Uncharacterized protein</fullName>
    </submittedName>
</protein>
<keyword evidence="2" id="KW-1185">Reference proteome</keyword>
<comment type="caution">
    <text evidence="1">The sequence shown here is derived from an EMBL/GenBank/DDBJ whole genome shotgun (WGS) entry which is preliminary data.</text>
</comment>